<feature type="transmembrane region" description="Helical" evidence="1">
    <location>
        <begin position="405"/>
        <end position="421"/>
    </location>
</feature>
<keyword evidence="1" id="KW-0812">Transmembrane</keyword>
<dbReference type="Proteomes" id="UP000035068">
    <property type="component" value="Unassembled WGS sequence"/>
</dbReference>
<dbReference type="Pfam" id="PF11902">
    <property type="entry name" value="DUF3422"/>
    <property type="match status" value="1"/>
</dbReference>
<gene>
    <name evidence="2" type="ORF">GFER_07905</name>
</gene>
<dbReference type="RefSeq" id="WP_040098164.1">
    <property type="nucleotide sequence ID" value="NZ_JWJD01000002.1"/>
</dbReference>
<dbReference type="EMBL" id="JWJD01000002">
    <property type="protein sequence ID" value="KIH76983.1"/>
    <property type="molecule type" value="Genomic_DNA"/>
</dbReference>
<comment type="caution">
    <text evidence="2">The sequence shown here is derived from an EMBL/GenBank/DDBJ whole genome shotgun (WGS) entry which is preliminary data.</text>
</comment>
<evidence type="ECO:0000256" key="1">
    <source>
        <dbReference type="SAM" id="Phobius"/>
    </source>
</evidence>
<organism evidence="2 3">
    <name type="scientific">Geoalkalibacter ferrihydriticus DSM 17813</name>
    <dbReference type="NCBI Taxonomy" id="1121915"/>
    <lineage>
        <taxon>Bacteria</taxon>
        <taxon>Pseudomonadati</taxon>
        <taxon>Thermodesulfobacteriota</taxon>
        <taxon>Desulfuromonadia</taxon>
        <taxon>Desulfuromonadales</taxon>
        <taxon>Geoalkalibacteraceae</taxon>
        <taxon>Geoalkalibacter</taxon>
    </lineage>
</organism>
<accession>A0A0C2EED0</accession>
<keyword evidence="1" id="KW-1133">Transmembrane helix</keyword>
<keyword evidence="1" id="KW-0472">Membrane</keyword>
<evidence type="ECO:0000313" key="2">
    <source>
        <dbReference type="EMBL" id="KIH76983.1"/>
    </source>
</evidence>
<keyword evidence="3" id="KW-1185">Reference proteome</keyword>
<dbReference type="InterPro" id="IPR021830">
    <property type="entry name" value="DUF3422"/>
</dbReference>
<name>A0A0C2EED0_9BACT</name>
<proteinExistence type="predicted"/>
<evidence type="ECO:0000313" key="3">
    <source>
        <dbReference type="Proteomes" id="UP000035068"/>
    </source>
</evidence>
<sequence>MSEYFCLPFSTHPLRNSLYDELHARPFQLIGTPQQISHLAFAAEPREIDEAFGLVCDLCRRYSVNQPNAETVSYFQDFGEFAVRWERHMEFYSLTFMRGAGPEGEPFEHPVIRMLPGDWMAMLPGQAIAAFHVVVAGEEISMERDPVHRWFEGQRLIMSRPAQGKAVVCTAFRLHSDGFGRFVVQNQGVTDYQMGRLVQRVIEMETYRLLAQLSLPLAKRIAPELAEVDKALAEMLAKVPKNGNSEGNRNLLQQLSLLSARLETWRAETNHRFSATRAYHELVLTRLTNIREEPMGGYMTFAEFMSRRLNPGLRTCEAVQGWMEDLSRRIERAGDMMRTSVNLTLQDQNKSLLASMNRRGRLQFRLQETVEGLSVAAISYYLVGLLGYLLDGLPLDALGMEKKTAVAILVLPVIFLVWWLIRRIKHRLIKEPLCEKEQE</sequence>
<reference evidence="2 3" key="1">
    <citation type="submission" date="2014-12" db="EMBL/GenBank/DDBJ databases">
        <title>Genomes of Geoalkalibacter ferrihydriticus and Geoalkalibacter subterraneus, two haloalkaliphilic metal-reducing members of the Geobacteraceae.</title>
        <authorList>
            <person name="Badalamenti J.P."/>
            <person name="Torres C.I."/>
            <person name="Krajmalnik-Brown R."/>
            <person name="Bond D.R."/>
        </authorList>
    </citation>
    <scope>NUCLEOTIDE SEQUENCE [LARGE SCALE GENOMIC DNA]</scope>
    <source>
        <strain evidence="2 3">DSM 17813</strain>
    </source>
</reference>
<protein>
    <recommendedName>
        <fullName evidence="4">Egg lysin</fullName>
    </recommendedName>
</protein>
<dbReference type="AlphaFoldDB" id="A0A0C2EED0"/>
<evidence type="ECO:0008006" key="4">
    <source>
        <dbReference type="Google" id="ProtNLM"/>
    </source>
</evidence>